<evidence type="ECO:0000256" key="18">
    <source>
        <dbReference type="HAMAP-Rule" id="MF_01966"/>
    </source>
</evidence>
<feature type="domain" description="YjeF C-terminal" evidence="20">
    <location>
        <begin position="233"/>
        <end position="519"/>
    </location>
</feature>
<comment type="catalytic activity">
    <reaction evidence="16 17 19">
        <text>(6S)-NADPHX + ADP = AMP + phosphate + NADPH + H(+)</text>
        <dbReference type="Rhea" id="RHEA:32235"/>
        <dbReference type="ChEBI" id="CHEBI:15378"/>
        <dbReference type="ChEBI" id="CHEBI:43474"/>
        <dbReference type="ChEBI" id="CHEBI:57783"/>
        <dbReference type="ChEBI" id="CHEBI:64076"/>
        <dbReference type="ChEBI" id="CHEBI:456215"/>
        <dbReference type="ChEBI" id="CHEBI:456216"/>
        <dbReference type="EC" id="4.2.1.136"/>
    </reaction>
</comment>
<dbReference type="Pfam" id="PF01256">
    <property type="entry name" value="Carb_kinase"/>
    <property type="match status" value="1"/>
</dbReference>
<evidence type="ECO:0000256" key="16">
    <source>
        <dbReference type="ARBA" id="ARBA00049209"/>
    </source>
</evidence>
<evidence type="ECO:0000256" key="6">
    <source>
        <dbReference type="ARBA" id="ARBA00022741"/>
    </source>
</evidence>
<dbReference type="NCBIfam" id="TIGR00196">
    <property type="entry name" value="yjeF_cterm"/>
    <property type="match status" value="1"/>
</dbReference>
<evidence type="ECO:0000256" key="5">
    <source>
        <dbReference type="ARBA" id="ARBA00022723"/>
    </source>
</evidence>
<evidence type="ECO:0000256" key="1">
    <source>
        <dbReference type="ARBA" id="ARBA00000013"/>
    </source>
</evidence>
<comment type="cofactor">
    <cofactor evidence="17">
        <name>Mg(2+)</name>
        <dbReference type="ChEBI" id="CHEBI:18420"/>
    </cofactor>
</comment>
<dbReference type="GO" id="GO:0005524">
    <property type="term" value="F:ATP binding"/>
    <property type="evidence" value="ECO:0007669"/>
    <property type="project" value="UniProtKB-UniRule"/>
</dbReference>
<proteinExistence type="inferred from homology"/>
<evidence type="ECO:0000256" key="9">
    <source>
        <dbReference type="ARBA" id="ARBA00022958"/>
    </source>
</evidence>
<sequence>MEKNVSYRMKICSVEEMRRIDEEVATKYGVDHMLLMDEAGSAIYSVIEREYGVYGKRFCVIAGTGNNGGDALVSARRLHSGGGIVDIFIVGDPSKYSDISKKNYELVKRIGLPITIVQSDGDIDKIRCCLEEADIVVVGLIGIGLRGEVTGIYRKVIELINMYSYKPIVSVDIPSGIGGNNGMVYGVAVKSSITVTFGLPKYGNILYPGYQYCGKLYVSFLSYPQKLLEEVRAELNIPVPPPERVRWGHKGTFGKFLAVAGARYYYGAPYYVSLSFLKAGGGYSRLAAPKSIVPYIASKASEVVYIPLEETSEGTIARSNYDYILRIVSEYDIDIVAMGPGTSLNDETQQLIRDLVEAIDRPIIVDGDGITAIAKDPSILKKRNGPTVLTPHLGEFSRLINTPIRSIQEDPIGILRKTCIELNSYIVLKGAHTAICYPDGYIFINMTGNPGMAKAGSGDVLTGTIAAMYGIGYRDIGVATRMGVLVHGLAGDLAADDYGEDGVTPDLIMEYLSKAMKILREDPRYIIDRYMPKII</sequence>
<dbReference type="PROSITE" id="PS01050">
    <property type="entry name" value="YJEF_C_2"/>
    <property type="match status" value="1"/>
</dbReference>
<keyword evidence="10 17" id="KW-0520">NAD</keyword>
<dbReference type="InterPro" id="IPR004443">
    <property type="entry name" value="YjeF_N_dom"/>
</dbReference>
<evidence type="ECO:0000256" key="2">
    <source>
        <dbReference type="ARBA" id="ARBA00000909"/>
    </source>
</evidence>
<keyword evidence="12 17" id="KW-0456">Lyase</keyword>
<dbReference type="GO" id="GO:0046872">
    <property type="term" value="F:metal ion binding"/>
    <property type="evidence" value="ECO:0007669"/>
    <property type="project" value="UniProtKB-UniRule"/>
</dbReference>
<evidence type="ECO:0000256" key="19">
    <source>
        <dbReference type="PIRNR" id="PIRNR017184"/>
    </source>
</evidence>
<dbReference type="GO" id="GO:0110051">
    <property type="term" value="P:metabolite repair"/>
    <property type="evidence" value="ECO:0007669"/>
    <property type="project" value="TreeGrafter"/>
</dbReference>
<evidence type="ECO:0000256" key="11">
    <source>
        <dbReference type="ARBA" id="ARBA00023235"/>
    </source>
</evidence>
<dbReference type="PANTHER" id="PTHR12592">
    <property type="entry name" value="ATP-DEPENDENT (S)-NAD(P)H-HYDRATE DEHYDRATASE FAMILY MEMBER"/>
    <property type="match status" value="1"/>
</dbReference>
<comment type="caution">
    <text evidence="18">Lacks conserved residue(s) required for the propagation of feature annotation.</text>
</comment>
<evidence type="ECO:0000256" key="14">
    <source>
        <dbReference type="ARBA" id="ARBA00025153"/>
    </source>
</evidence>
<dbReference type="CDD" id="cd01171">
    <property type="entry name" value="YXKO-related"/>
    <property type="match status" value="1"/>
</dbReference>
<feature type="binding site" evidence="17">
    <location>
        <position position="392"/>
    </location>
    <ligand>
        <name>(6S)-NADPHX</name>
        <dbReference type="ChEBI" id="CHEBI:64076"/>
    </ligand>
</feature>
<dbReference type="NCBIfam" id="TIGR00197">
    <property type="entry name" value="yjeF_nterm"/>
    <property type="match status" value="1"/>
</dbReference>
<comment type="function">
    <text evidence="18">Catalyzes the epimerization of the S- and R-forms of NAD(P)HX, a damaged form of NAD(P)H that is a result of enzymatic or heat-dependent hydration. This is a prerequisite for the S-specific NAD(P)H-hydrate dehydratase to allow the repair of both epimers of NAD(P)HX.</text>
</comment>
<dbReference type="SUPFAM" id="SSF53613">
    <property type="entry name" value="Ribokinase-like"/>
    <property type="match status" value="1"/>
</dbReference>
<dbReference type="GO" id="GO:0052856">
    <property type="term" value="F:NAD(P)HX epimerase activity"/>
    <property type="evidence" value="ECO:0007669"/>
    <property type="project" value="UniProtKB-UniRule"/>
</dbReference>
<evidence type="ECO:0000256" key="12">
    <source>
        <dbReference type="ARBA" id="ARBA00023239"/>
    </source>
</evidence>
<comment type="similarity">
    <text evidence="4 19">In the C-terminal section; belongs to the NnrD/CARKD family.</text>
</comment>
<evidence type="ECO:0000259" key="20">
    <source>
        <dbReference type="PROSITE" id="PS51383"/>
    </source>
</evidence>
<dbReference type="KEGG" id="iag:Igag_0294"/>
<keyword evidence="13" id="KW-0511">Multifunctional enzyme</keyword>
<comment type="catalytic activity">
    <reaction evidence="2 18 19">
        <text>(6R)-NADPHX = (6S)-NADPHX</text>
        <dbReference type="Rhea" id="RHEA:32227"/>
        <dbReference type="ChEBI" id="CHEBI:64076"/>
        <dbReference type="ChEBI" id="CHEBI:64077"/>
        <dbReference type="EC" id="5.1.99.6"/>
    </reaction>
</comment>
<keyword evidence="22" id="KW-0418">Kinase</keyword>
<dbReference type="EMBL" id="CP002098">
    <property type="protein sequence ID" value="ADM27142.1"/>
    <property type="molecule type" value="Genomic_DNA"/>
</dbReference>
<dbReference type="GO" id="GO:0016301">
    <property type="term" value="F:kinase activity"/>
    <property type="evidence" value="ECO:0007669"/>
    <property type="project" value="UniProtKB-KW"/>
</dbReference>
<gene>
    <name evidence="17" type="primary">nnrD</name>
    <name evidence="18" type="synonym">nnrE</name>
    <name evidence="22" type="ordered locus">Igag_0294</name>
</gene>
<dbReference type="Gene3D" id="3.40.50.10260">
    <property type="entry name" value="YjeF N-terminal domain"/>
    <property type="match status" value="1"/>
</dbReference>
<evidence type="ECO:0000256" key="10">
    <source>
        <dbReference type="ARBA" id="ARBA00023027"/>
    </source>
</evidence>
<dbReference type="HOGENOM" id="CLU_024853_4_1_2"/>
<comment type="similarity">
    <text evidence="17">Belongs to the NnrD/CARKD family.</text>
</comment>
<keyword evidence="11 18" id="KW-0413">Isomerase</keyword>
<dbReference type="PROSITE" id="PS51385">
    <property type="entry name" value="YJEF_N"/>
    <property type="match status" value="1"/>
</dbReference>
<keyword evidence="6 17" id="KW-0547">Nucleotide-binding</keyword>
<feature type="binding site" evidence="18">
    <location>
        <position position="175"/>
    </location>
    <ligand>
        <name>K(+)</name>
        <dbReference type="ChEBI" id="CHEBI:29103"/>
    </ligand>
</feature>
<evidence type="ECO:0000259" key="21">
    <source>
        <dbReference type="PROSITE" id="PS51385"/>
    </source>
</evidence>
<feature type="binding site" evidence="17">
    <location>
        <position position="459"/>
    </location>
    <ligand>
        <name>(6S)-NADPHX</name>
        <dbReference type="ChEBI" id="CHEBI:64076"/>
    </ligand>
</feature>
<feature type="binding site" evidence="18">
    <location>
        <begin position="142"/>
        <end position="148"/>
    </location>
    <ligand>
        <name>(6S)-NADPHX</name>
        <dbReference type="ChEBI" id="CHEBI:64076"/>
    </ligand>
</feature>
<keyword evidence="8 17" id="KW-0521">NADP</keyword>
<feature type="binding site" evidence="17">
    <location>
        <begin position="429"/>
        <end position="433"/>
    </location>
    <ligand>
        <name>AMP</name>
        <dbReference type="ChEBI" id="CHEBI:456215"/>
    </ligand>
</feature>
<dbReference type="InterPro" id="IPR017953">
    <property type="entry name" value="Carbohydrate_kinase_pred_CS"/>
</dbReference>
<dbReference type="EC" id="4.2.1.136" evidence="19"/>
<dbReference type="InterPro" id="IPR036652">
    <property type="entry name" value="YjeF_N_dom_sf"/>
</dbReference>
<comment type="function">
    <text evidence="17">Catalyzes the dehydration of the S-form of NAD(P)HX at the expense of ADP, which is converted to AMP. Together with NAD(P)HX epimerase, which catalyzes the epimerization of the S- and R-forms, the enzyme allows the repair of both epimers of NAD(P)HX, a damaged form of NAD(P)H that is a result of enzymatic or heat-dependent hydration.</text>
</comment>
<evidence type="ECO:0000256" key="17">
    <source>
        <dbReference type="HAMAP-Rule" id="MF_01965"/>
    </source>
</evidence>
<dbReference type="InterPro" id="IPR030677">
    <property type="entry name" value="Nnr"/>
</dbReference>
<evidence type="ECO:0000256" key="3">
    <source>
        <dbReference type="ARBA" id="ARBA00006001"/>
    </source>
</evidence>
<evidence type="ECO:0000256" key="15">
    <source>
        <dbReference type="ARBA" id="ARBA00048238"/>
    </source>
</evidence>
<dbReference type="SUPFAM" id="SSF64153">
    <property type="entry name" value="YjeF N-terminal domain-like"/>
    <property type="match status" value="1"/>
</dbReference>
<keyword evidence="7 17" id="KW-0067">ATP-binding</keyword>
<feature type="domain" description="YjeF N-terminal" evidence="21">
    <location>
        <begin position="17"/>
        <end position="229"/>
    </location>
</feature>
<dbReference type="Gene3D" id="3.40.1190.20">
    <property type="match status" value="1"/>
</dbReference>
<organism evidence="22 23">
    <name type="scientific">Ignisphaera aggregans (strain DSM 17230 / JCM 13409 / AQ1.S1)</name>
    <dbReference type="NCBI Taxonomy" id="583356"/>
    <lineage>
        <taxon>Archaea</taxon>
        <taxon>Thermoproteota</taxon>
        <taxon>Thermoprotei</taxon>
        <taxon>Desulfurococcales</taxon>
        <taxon>Desulfurococcaceae</taxon>
        <taxon>Ignisphaera</taxon>
    </lineage>
</organism>
<keyword evidence="23" id="KW-1185">Reference proteome</keyword>
<dbReference type="PROSITE" id="PS51383">
    <property type="entry name" value="YJEF_C_3"/>
    <property type="match status" value="1"/>
</dbReference>
<comment type="catalytic activity">
    <reaction evidence="1 18 19">
        <text>(6R)-NADHX = (6S)-NADHX</text>
        <dbReference type="Rhea" id="RHEA:32215"/>
        <dbReference type="ChEBI" id="CHEBI:64074"/>
        <dbReference type="ChEBI" id="CHEBI:64075"/>
        <dbReference type="EC" id="5.1.99.6"/>
    </reaction>
</comment>
<feature type="binding site" evidence="17">
    <location>
        <position position="458"/>
    </location>
    <ligand>
        <name>AMP</name>
        <dbReference type="ChEBI" id="CHEBI:456215"/>
    </ligand>
</feature>
<feature type="binding site" evidence="17">
    <location>
        <position position="341"/>
    </location>
    <ligand>
        <name>(6S)-NADPHX</name>
        <dbReference type="ChEBI" id="CHEBI:64076"/>
    </ligand>
</feature>
<comment type="similarity">
    <text evidence="18">Belongs to the NnrE/AIBP family.</text>
</comment>
<comment type="subunit">
    <text evidence="17">Homotetramer.</text>
</comment>
<dbReference type="PANTHER" id="PTHR12592:SF0">
    <property type="entry name" value="ATP-DEPENDENT (S)-NAD(P)H-HYDRATE DEHYDRATASE"/>
    <property type="match status" value="1"/>
</dbReference>
<evidence type="ECO:0000313" key="22">
    <source>
        <dbReference type="EMBL" id="ADM27142.1"/>
    </source>
</evidence>
<dbReference type="PIRSF" id="PIRSF017184">
    <property type="entry name" value="Nnr"/>
    <property type="match status" value="1"/>
</dbReference>
<dbReference type="InterPro" id="IPR000631">
    <property type="entry name" value="CARKD"/>
</dbReference>
<name>E0SQR8_IGNAA</name>
<dbReference type="Pfam" id="PF03853">
    <property type="entry name" value="YjeF_N"/>
    <property type="match status" value="1"/>
</dbReference>
<dbReference type="STRING" id="583356.Igag_0294"/>
<evidence type="ECO:0000256" key="13">
    <source>
        <dbReference type="ARBA" id="ARBA00023268"/>
    </source>
</evidence>
<evidence type="ECO:0000256" key="4">
    <source>
        <dbReference type="ARBA" id="ARBA00009524"/>
    </source>
</evidence>
<feature type="binding site" evidence="18">
    <location>
        <position position="67"/>
    </location>
    <ligand>
        <name>K(+)</name>
        <dbReference type="ChEBI" id="CHEBI:29103"/>
    </ligand>
</feature>
<evidence type="ECO:0000313" key="23">
    <source>
        <dbReference type="Proteomes" id="UP000001304"/>
    </source>
</evidence>
<dbReference type="AlphaFoldDB" id="E0SQR8"/>
<dbReference type="Proteomes" id="UP000001304">
    <property type="component" value="Chromosome"/>
</dbReference>
<comment type="catalytic activity">
    <reaction evidence="15 17 19">
        <text>(6S)-NADHX + ADP = AMP + phosphate + NADH + H(+)</text>
        <dbReference type="Rhea" id="RHEA:32223"/>
        <dbReference type="ChEBI" id="CHEBI:15378"/>
        <dbReference type="ChEBI" id="CHEBI:43474"/>
        <dbReference type="ChEBI" id="CHEBI:57945"/>
        <dbReference type="ChEBI" id="CHEBI:64074"/>
        <dbReference type="ChEBI" id="CHEBI:456215"/>
        <dbReference type="ChEBI" id="CHEBI:456216"/>
        <dbReference type="EC" id="4.2.1.136"/>
    </reaction>
</comment>
<keyword evidence="22" id="KW-0808">Transferase</keyword>
<dbReference type="EC" id="5.1.99.6" evidence="19"/>
<protein>
    <recommendedName>
        <fullName evidence="19">Bifunctional NAD(P)H-hydrate repair enzyme</fullName>
    </recommendedName>
    <alternativeName>
        <fullName evidence="19">Nicotinamide nucleotide repair protein</fullName>
    </alternativeName>
    <domain>
        <recommendedName>
            <fullName evidence="19">ADP-dependent (S)-NAD(P)H-hydrate dehydratase</fullName>
            <ecNumber evidence="19">4.2.1.136</ecNumber>
        </recommendedName>
        <alternativeName>
            <fullName evidence="19">ADP-dependent NAD(P)HX dehydratase</fullName>
        </alternativeName>
    </domain>
    <domain>
        <recommendedName>
            <fullName evidence="19">NAD(P)H-hydrate epimerase</fullName>
            <ecNumber evidence="19">5.1.99.6</ecNumber>
        </recommendedName>
    </domain>
</protein>
<feature type="binding site" evidence="18">
    <location>
        <position position="153"/>
    </location>
    <ligand>
        <name>(6S)-NADPHX</name>
        <dbReference type="ChEBI" id="CHEBI:64076"/>
    </ligand>
</feature>
<keyword evidence="5 18" id="KW-0479">Metal-binding</keyword>
<evidence type="ECO:0000256" key="7">
    <source>
        <dbReference type="ARBA" id="ARBA00022840"/>
    </source>
</evidence>
<comment type="function">
    <text evidence="14 19">Bifunctional enzyme that catalyzes the epimerization of the S- and R-forms of NAD(P)HX and the dehydration of the S-form of NAD(P)HX at the expense of ADP, which is converted to AMP. This allows the repair of both epimers of NAD(P)HX, a damaged form of NAD(P)H that is a result of enzymatic or heat-dependent hydration.</text>
</comment>
<dbReference type="InterPro" id="IPR029056">
    <property type="entry name" value="Ribokinase-like"/>
</dbReference>
<comment type="similarity">
    <text evidence="3 19">In the N-terminal section; belongs to the NnrE/AIBP family.</text>
</comment>
<reference evidence="22 23" key="1">
    <citation type="journal article" date="2010" name="Stand. Genomic Sci.">
        <title>Complete genome sequence of Ignisphaera aggregans type strain (AQ1.S1).</title>
        <authorList>
            <person name="Goker M."/>
            <person name="Held B."/>
            <person name="Lapidus A."/>
            <person name="Nolan M."/>
            <person name="Spring S."/>
            <person name="Yasawong M."/>
            <person name="Lucas S."/>
            <person name="Glavina Del Rio T."/>
            <person name="Tice H."/>
            <person name="Cheng J.F."/>
            <person name="Goodwin L."/>
            <person name="Tapia R."/>
            <person name="Pitluck S."/>
            <person name="Liolios K."/>
            <person name="Ivanova N."/>
            <person name="Mavromatis K."/>
            <person name="Mikhailova N."/>
            <person name="Pati A."/>
            <person name="Chen A."/>
            <person name="Palaniappan K."/>
            <person name="Brambilla E."/>
            <person name="Land M."/>
            <person name="Hauser L."/>
            <person name="Chang Y.J."/>
            <person name="Jeffries C.D."/>
            <person name="Brettin T."/>
            <person name="Detter J.C."/>
            <person name="Han C."/>
            <person name="Rohde M."/>
            <person name="Sikorski J."/>
            <person name="Woyke T."/>
            <person name="Bristow J."/>
            <person name="Eisen J.A."/>
            <person name="Markowitz V."/>
            <person name="Hugenholtz P."/>
            <person name="Kyrpides N.C."/>
            <person name="Klenk H.P."/>
        </authorList>
    </citation>
    <scope>NUCLEOTIDE SEQUENCE [LARGE SCALE GENOMIC DNA]</scope>
    <source>
        <strain evidence="23">DSM 17230 / JCM 13409 / AQ1.S1</strain>
    </source>
</reference>
<dbReference type="BioCyc" id="IAGG583356:GHAH-305-MONOMER"/>
<dbReference type="GO" id="GO:0052855">
    <property type="term" value="F:ADP-dependent NAD(P)H-hydrate dehydratase activity"/>
    <property type="evidence" value="ECO:0007669"/>
    <property type="project" value="UniProtKB-UniRule"/>
</dbReference>
<keyword evidence="9 18" id="KW-0630">Potassium</keyword>
<dbReference type="HAMAP" id="MF_01966">
    <property type="entry name" value="NADHX_epimerase"/>
    <property type="match status" value="1"/>
</dbReference>
<dbReference type="HAMAP" id="MF_01965">
    <property type="entry name" value="NADHX_dehydratase"/>
    <property type="match status" value="1"/>
</dbReference>
<feature type="binding site" evidence="17">
    <location>
        <position position="268"/>
    </location>
    <ligand>
        <name>(6S)-NADPHX</name>
        <dbReference type="ChEBI" id="CHEBI:64076"/>
    </ligand>
</feature>
<comment type="cofactor">
    <cofactor evidence="18 19">
        <name>K(+)</name>
        <dbReference type="ChEBI" id="CHEBI:29103"/>
    </cofactor>
    <text evidence="18 19">Binds 1 potassium ion per subunit.</text>
</comment>
<evidence type="ECO:0000256" key="8">
    <source>
        <dbReference type="ARBA" id="ARBA00022857"/>
    </source>
</evidence>
<accession>E0SQR8</accession>
<dbReference type="GO" id="GO:0046496">
    <property type="term" value="P:nicotinamide nucleotide metabolic process"/>
    <property type="evidence" value="ECO:0007669"/>
    <property type="project" value="UniProtKB-UniRule"/>
</dbReference>
<feature type="binding site" evidence="18">
    <location>
        <position position="172"/>
    </location>
    <ligand>
        <name>(6S)-NADPHX</name>
        <dbReference type="ChEBI" id="CHEBI:64076"/>
    </ligand>
</feature>
<feature type="binding site" evidence="18">
    <location>
        <begin position="66"/>
        <end position="70"/>
    </location>
    <ligand>
        <name>(6S)-NADPHX</name>
        <dbReference type="ChEBI" id="CHEBI:64076"/>
    </ligand>
</feature>